<dbReference type="InterPro" id="IPR012913">
    <property type="entry name" value="OS9-like_dom"/>
</dbReference>
<dbReference type="InterPro" id="IPR045149">
    <property type="entry name" value="OS-9-like"/>
</dbReference>
<dbReference type="PANTHER" id="PTHR15414:SF5">
    <property type="entry name" value="PROTEIN OS-9"/>
    <property type="match status" value="1"/>
</dbReference>
<dbReference type="Gene3D" id="2.70.130.10">
    <property type="entry name" value="Mannose-6-phosphate receptor binding domain"/>
    <property type="match status" value="1"/>
</dbReference>
<organism evidence="8 9">
    <name type="scientific">Caenorhabditis bovis</name>
    <dbReference type="NCBI Taxonomy" id="2654633"/>
    <lineage>
        <taxon>Eukaryota</taxon>
        <taxon>Metazoa</taxon>
        <taxon>Ecdysozoa</taxon>
        <taxon>Nematoda</taxon>
        <taxon>Chromadorea</taxon>
        <taxon>Rhabditida</taxon>
        <taxon>Rhabditina</taxon>
        <taxon>Rhabditomorpha</taxon>
        <taxon>Rhabditoidea</taxon>
        <taxon>Rhabditidae</taxon>
        <taxon>Peloderinae</taxon>
        <taxon>Caenorhabditis</taxon>
    </lineage>
</organism>
<dbReference type="EMBL" id="CADEPM010000003">
    <property type="protein sequence ID" value="CAB3403329.1"/>
    <property type="molecule type" value="Genomic_DNA"/>
</dbReference>
<protein>
    <recommendedName>
        <fullName evidence="7">MRH domain-containing protein</fullName>
    </recommendedName>
</protein>
<evidence type="ECO:0000256" key="2">
    <source>
        <dbReference type="ARBA" id="ARBA00022729"/>
    </source>
</evidence>
<evidence type="ECO:0000256" key="4">
    <source>
        <dbReference type="ARBA" id="ARBA00023157"/>
    </source>
</evidence>
<reference evidence="8 9" key="1">
    <citation type="submission" date="2020-04" db="EMBL/GenBank/DDBJ databases">
        <authorList>
            <person name="Laetsch R D."/>
            <person name="Stevens L."/>
            <person name="Kumar S."/>
            <person name="Blaxter L. M."/>
        </authorList>
    </citation>
    <scope>NUCLEOTIDE SEQUENCE [LARGE SCALE GENOMIC DNA]</scope>
</reference>
<keyword evidence="2 6" id="KW-0732">Signal</keyword>
<accession>A0A8S1EUW4</accession>
<evidence type="ECO:0000256" key="3">
    <source>
        <dbReference type="ARBA" id="ARBA00022824"/>
    </source>
</evidence>
<comment type="subcellular location">
    <subcellularLocation>
        <location evidence="1">Endoplasmic reticulum</location>
    </subcellularLocation>
</comment>
<dbReference type="PROSITE" id="PS51914">
    <property type="entry name" value="MRH"/>
    <property type="match status" value="1"/>
</dbReference>
<evidence type="ECO:0000313" key="8">
    <source>
        <dbReference type="EMBL" id="CAB3403329.1"/>
    </source>
</evidence>
<evidence type="ECO:0000256" key="1">
    <source>
        <dbReference type="ARBA" id="ARBA00004240"/>
    </source>
</evidence>
<dbReference type="GO" id="GO:0030970">
    <property type="term" value="P:retrograde protein transport, ER to cytosol"/>
    <property type="evidence" value="ECO:0007669"/>
    <property type="project" value="TreeGrafter"/>
</dbReference>
<evidence type="ECO:0000313" key="9">
    <source>
        <dbReference type="Proteomes" id="UP000494206"/>
    </source>
</evidence>
<dbReference type="Pfam" id="PF07915">
    <property type="entry name" value="PRKCSH"/>
    <property type="match status" value="1"/>
</dbReference>
<gene>
    <name evidence="8" type="ORF">CBOVIS_LOCUS5823</name>
</gene>
<dbReference type="InterPro" id="IPR009011">
    <property type="entry name" value="Man6P_isomerase_rcpt-bd_dom_sf"/>
</dbReference>
<keyword evidence="5" id="KW-0175">Coiled coil</keyword>
<keyword evidence="4" id="KW-1015">Disulfide bond</keyword>
<feature type="domain" description="MRH" evidence="7">
    <location>
        <begin position="118"/>
        <end position="247"/>
    </location>
</feature>
<evidence type="ECO:0000259" key="7">
    <source>
        <dbReference type="PROSITE" id="PS51914"/>
    </source>
</evidence>
<keyword evidence="3" id="KW-0256">Endoplasmic reticulum</keyword>
<keyword evidence="9" id="KW-1185">Reference proteome</keyword>
<dbReference type="GO" id="GO:0005788">
    <property type="term" value="C:endoplasmic reticulum lumen"/>
    <property type="evidence" value="ECO:0007669"/>
    <property type="project" value="TreeGrafter"/>
</dbReference>
<comment type="caution">
    <text evidence="8">The sequence shown here is derived from an EMBL/GenBank/DDBJ whole genome shotgun (WGS) entry which is preliminary data.</text>
</comment>
<feature type="signal peptide" evidence="6">
    <location>
        <begin position="1"/>
        <end position="19"/>
    </location>
</feature>
<sequence length="901" mass="104503">MSMRLAIILLVLAVGGVRASAGMFDIAQLREISYDADISDNILWFAPTFDIAKLTPENIDEIEQELLQKLPKENDEKYTFLTSNVGQKFACSIPEFSPNKTDVVPPTSRNPAYYADIISASFYVTKCIQLKTNGWWRYTLCRGNYIEQTHGNKGDPDFANYLLGMFDGNFSMPDYQMSTADRLLYVEESYSSGTLCDLENHRESRSSRVKYECDVNLGSQEAYIVSVDEIRPCRYEIRVKVGSLCTLSEFLAPNQLNHDKIMCYPYIGGQNIKKMLEKHLRIADMKAFKARRFAQAKQEVAMATYRTIGITTTRLAHLLEKSQIAQAEMDYKARLYEFLLAKITLLESSEDAVASREKGLWALVDINVIPTVHTIYDSPLDMDRGNLWFYFHDRAWPKKVFPRYVKHVAIENAYFKHAMEALNKALDDQMDGRISFETLRQRFNALMTHGAQKPRWVINLHGNEVLDALKSQFFAPSYSFKSLISELFAQHRFERYIALKEDADVPFLLKGFEISEKLFQQCSRDISIMIRRGGPDILEDVHPEGFNQSEYKFIYSGLEFTRNKSGMYNVRIPDLQKYREELEANFTRLLYPVYNSLRAQYYIRNGGGIYFFLPDLEFIHQPHNPAYRFHKNLAKDLAVFAAFLSDATLFCLSGQIQMYRYNQAHVSEENSHEVFWKLFLAEARSSKEDEERIVKKMEDLLVGGGNEEMEKALKTVWNKKAEQYWMAYLKEEDARRKEEKALLDIIDDLMPQGWNQDISPMGVKFKQHDDTESMDLFDVARKFDEATAQIGKGDAPMSFEEFKRQKALKRLESPNPNEQDDGFSNEEFLNYLFNHLEKTGSDFLVASEEDLETLMANKKMIKQELEGFMDELRIQTELHAKKHAYTTKYEWNDSESDEPKN</sequence>
<dbReference type="InterPro" id="IPR044865">
    <property type="entry name" value="MRH_dom"/>
</dbReference>
<dbReference type="Proteomes" id="UP000494206">
    <property type="component" value="Unassembled WGS sequence"/>
</dbReference>
<evidence type="ECO:0000256" key="5">
    <source>
        <dbReference type="SAM" id="Coils"/>
    </source>
</evidence>
<dbReference type="PANTHER" id="PTHR15414">
    <property type="entry name" value="OS-9-RELATED"/>
    <property type="match status" value="1"/>
</dbReference>
<evidence type="ECO:0000256" key="6">
    <source>
        <dbReference type="SAM" id="SignalP"/>
    </source>
</evidence>
<feature type="chain" id="PRO_5035797073" description="MRH domain-containing protein" evidence="6">
    <location>
        <begin position="20"/>
        <end position="901"/>
    </location>
</feature>
<name>A0A8S1EUW4_9PELO</name>
<feature type="coiled-coil region" evidence="5">
    <location>
        <begin position="844"/>
        <end position="871"/>
    </location>
</feature>
<dbReference type="OrthoDB" id="448954at2759"/>
<dbReference type="AlphaFoldDB" id="A0A8S1EUW4"/>
<dbReference type="GO" id="GO:0030968">
    <property type="term" value="P:endoplasmic reticulum unfolded protein response"/>
    <property type="evidence" value="ECO:0007669"/>
    <property type="project" value="InterPro"/>
</dbReference>
<proteinExistence type="predicted"/>